<dbReference type="EMBL" id="VSSQ01040463">
    <property type="protein sequence ID" value="MPM93717.1"/>
    <property type="molecule type" value="Genomic_DNA"/>
</dbReference>
<comment type="caution">
    <text evidence="1">The sequence shown here is derived from an EMBL/GenBank/DDBJ whole genome shotgun (WGS) entry which is preliminary data.</text>
</comment>
<proteinExistence type="predicted"/>
<reference evidence="1" key="1">
    <citation type="submission" date="2019-08" db="EMBL/GenBank/DDBJ databases">
        <authorList>
            <person name="Kucharzyk K."/>
            <person name="Murdoch R.W."/>
            <person name="Higgins S."/>
            <person name="Loffler F."/>
        </authorList>
    </citation>
    <scope>NUCLEOTIDE SEQUENCE</scope>
</reference>
<evidence type="ECO:0000313" key="1">
    <source>
        <dbReference type="EMBL" id="MPM93717.1"/>
    </source>
</evidence>
<gene>
    <name evidence="1" type="ORF">SDC9_140859</name>
</gene>
<protein>
    <submittedName>
        <fullName evidence="1">Uncharacterized protein</fullName>
    </submittedName>
</protein>
<accession>A0A645DWG5</accession>
<name>A0A645DWG5_9ZZZZ</name>
<sequence>MGNPDGHGHVALRIRRKRRHRVADGAGKVGKLIEIKNAVNQQRQQQKHHGVGVVAP</sequence>
<organism evidence="1">
    <name type="scientific">bioreactor metagenome</name>
    <dbReference type="NCBI Taxonomy" id="1076179"/>
    <lineage>
        <taxon>unclassified sequences</taxon>
        <taxon>metagenomes</taxon>
        <taxon>ecological metagenomes</taxon>
    </lineage>
</organism>
<dbReference type="AlphaFoldDB" id="A0A645DWG5"/>